<reference evidence="2" key="1">
    <citation type="journal article" date="2019" name="Int. J. Syst. Evol. Microbiol.">
        <title>The Global Catalogue of Microorganisms (GCM) 10K type strain sequencing project: providing services to taxonomists for standard genome sequencing and annotation.</title>
        <authorList>
            <consortium name="The Broad Institute Genomics Platform"/>
            <consortium name="The Broad Institute Genome Sequencing Center for Infectious Disease"/>
            <person name="Wu L."/>
            <person name="Ma J."/>
        </authorList>
    </citation>
    <scope>NUCLEOTIDE SEQUENCE [LARGE SCALE GENOMIC DNA]</scope>
    <source>
        <strain evidence="2">KCTC 32514</strain>
    </source>
</reference>
<accession>A0ABW5ZZ89</accession>
<dbReference type="RefSeq" id="WP_194507045.1">
    <property type="nucleotide sequence ID" value="NZ_JADILU010000002.1"/>
</dbReference>
<sequence>MTNNNWTKQELVAYTLLYVAHSDLEETKKERHYILSRVDLKTYLHIKEEFDADNDYQSLNKIIEAVKHESTYNNNLDDLFADIKLMAFADGEVDQMELATYNVLKKILS</sequence>
<protein>
    <recommendedName>
        <fullName evidence="3">Tellurite resistance protein TerB</fullName>
    </recommendedName>
</protein>
<dbReference type="Proteomes" id="UP001597548">
    <property type="component" value="Unassembled WGS sequence"/>
</dbReference>
<evidence type="ECO:0000313" key="1">
    <source>
        <dbReference type="EMBL" id="MFD2917735.1"/>
    </source>
</evidence>
<dbReference type="SUPFAM" id="SSF158682">
    <property type="entry name" value="TerB-like"/>
    <property type="match status" value="1"/>
</dbReference>
<proteinExistence type="predicted"/>
<gene>
    <name evidence="1" type="ORF">ACFS29_18935</name>
</gene>
<keyword evidence="2" id="KW-1185">Reference proteome</keyword>
<evidence type="ECO:0000313" key="2">
    <source>
        <dbReference type="Proteomes" id="UP001597548"/>
    </source>
</evidence>
<dbReference type="Gene3D" id="1.10.3680.10">
    <property type="entry name" value="TerB-like"/>
    <property type="match status" value="1"/>
</dbReference>
<organism evidence="1 2">
    <name type="scientific">Psychroserpens luteus</name>
    <dbReference type="NCBI Taxonomy" id="1434066"/>
    <lineage>
        <taxon>Bacteria</taxon>
        <taxon>Pseudomonadati</taxon>
        <taxon>Bacteroidota</taxon>
        <taxon>Flavobacteriia</taxon>
        <taxon>Flavobacteriales</taxon>
        <taxon>Flavobacteriaceae</taxon>
        <taxon>Psychroserpens</taxon>
    </lineage>
</organism>
<evidence type="ECO:0008006" key="3">
    <source>
        <dbReference type="Google" id="ProtNLM"/>
    </source>
</evidence>
<dbReference type="InterPro" id="IPR029024">
    <property type="entry name" value="TerB-like"/>
</dbReference>
<name>A0ABW5ZZ89_9FLAO</name>
<dbReference type="EMBL" id="JBHUOS010000016">
    <property type="protein sequence ID" value="MFD2917735.1"/>
    <property type="molecule type" value="Genomic_DNA"/>
</dbReference>
<comment type="caution">
    <text evidence="1">The sequence shown here is derived from an EMBL/GenBank/DDBJ whole genome shotgun (WGS) entry which is preliminary data.</text>
</comment>